<dbReference type="Proteomes" id="UP000054078">
    <property type="component" value="Unassembled WGS sequence"/>
</dbReference>
<feature type="transmembrane region" description="Helical" evidence="1">
    <location>
        <begin position="69"/>
        <end position="91"/>
    </location>
</feature>
<evidence type="ECO:0000313" key="2">
    <source>
        <dbReference type="EMBL" id="KUH59260.1"/>
    </source>
</evidence>
<reference evidence="2 3" key="1">
    <citation type="submission" date="2015-12" db="EMBL/GenBank/DDBJ databases">
        <title>Draft Genome Sequence of Olsenella scatoligenes SK9K4T; a Producer of 3-Methylindole- (skatole) and 4-Methylphenol- (p-cresol) Isolated from Pig Feces.</title>
        <authorList>
            <person name="Li X."/>
            <person name="Borg B."/>
            <person name="Canibe N."/>
        </authorList>
    </citation>
    <scope>NUCLEOTIDE SEQUENCE [LARGE SCALE GENOMIC DNA]</scope>
    <source>
        <strain evidence="2 3">SK9K4</strain>
    </source>
</reference>
<dbReference type="OrthoDB" id="9554590at2"/>
<comment type="caution">
    <text evidence="2">The sequence shown here is derived from an EMBL/GenBank/DDBJ whole genome shotgun (WGS) entry which is preliminary data.</text>
</comment>
<keyword evidence="1" id="KW-0472">Membrane</keyword>
<accession>A0A100YX19</accession>
<feature type="transmembrane region" description="Helical" evidence="1">
    <location>
        <begin position="41"/>
        <end position="62"/>
    </location>
</feature>
<gene>
    <name evidence="2" type="ORF">AUL39_02725</name>
</gene>
<proteinExistence type="predicted"/>
<feature type="transmembrane region" description="Helical" evidence="1">
    <location>
        <begin position="12"/>
        <end position="35"/>
    </location>
</feature>
<evidence type="ECO:0000256" key="1">
    <source>
        <dbReference type="SAM" id="Phobius"/>
    </source>
</evidence>
<organism evidence="2 3">
    <name type="scientific">Tractidigestivibacter scatoligenes</name>
    <name type="common">Olsenella scatoligenes</name>
    <dbReference type="NCBI Taxonomy" id="1299998"/>
    <lineage>
        <taxon>Bacteria</taxon>
        <taxon>Bacillati</taxon>
        <taxon>Actinomycetota</taxon>
        <taxon>Coriobacteriia</taxon>
        <taxon>Coriobacteriales</taxon>
        <taxon>Atopobiaceae</taxon>
        <taxon>Tractidigestivibacter</taxon>
    </lineage>
</organism>
<dbReference type="AlphaFoldDB" id="A0A100YX19"/>
<dbReference type="STRING" id="1299998.AUL39_02725"/>
<protein>
    <submittedName>
        <fullName evidence="2">Uncharacterized protein</fullName>
    </submittedName>
</protein>
<sequence>MAQVKGIKIQTAGAWLSLVCGALSLVTGIYYAVAAGAANNFTATVLACFLLGAVCALAYSLVPSDWADILNLVAVVFIVVAILEFIVSSIATLADVLSGITMFGSSGGIQYIAITLVLGLIALVVELVSCFMKRTK</sequence>
<keyword evidence="1" id="KW-0812">Transmembrane</keyword>
<feature type="transmembrane region" description="Helical" evidence="1">
    <location>
        <begin position="111"/>
        <end position="132"/>
    </location>
</feature>
<dbReference type="RefSeq" id="WP_059053368.1">
    <property type="nucleotide sequence ID" value="NZ_LOJF01000001.1"/>
</dbReference>
<keyword evidence="3" id="KW-1185">Reference proteome</keyword>
<name>A0A100YX19_TRASO</name>
<dbReference type="EMBL" id="LOJF01000001">
    <property type="protein sequence ID" value="KUH59260.1"/>
    <property type="molecule type" value="Genomic_DNA"/>
</dbReference>
<evidence type="ECO:0000313" key="3">
    <source>
        <dbReference type="Proteomes" id="UP000054078"/>
    </source>
</evidence>
<keyword evidence="1" id="KW-1133">Transmembrane helix</keyword>